<protein>
    <submittedName>
        <fullName evidence="1">Uncharacterized protein</fullName>
    </submittedName>
</protein>
<sequence>MATKVWTQHLQQTVVASMDMVREFYDAVLLVLSILDVAWEVTIRNTRVMFLPDELERFIGYERPAGAFPVIGLPKKDWSPSYGVFGMIMSPSTVVSEG</sequence>
<name>A0A6A1W559_9ROSI</name>
<gene>
    <name evidence="1" type="ORF">CJ030_MR3G001922</name>
</gene>
<reference evidence="1 2" key="1">
    <citation type="journal article" date="2019" name="Plant Biotechnol. J.">
        <title>The red bayberry genome and genetic basis of sex determination.</title>
        <authorList>
            <person name="Jia H.M."/>
            <person name="Jia H.J."/>
            <person name="Cai Q.L."/>
            <person name="Wang Y."/>
            <person name="Zhao H.B."/>
            <person name="Yang W.F."/>
            <person name="Wang G.Y."/>
            <person name="Li Y.H."/>
            <person name="Zhan D.L."/>
            <person name="Shen Y.T."/>
            <person name="Niu Q.F."/>
            <person name="Chang L."/>
            <person name="Qiu J."/>
            <person name="Zhao L."/>
            <person name="Xie H.B."/>
            <person name="Fu W.Y."/>
            <person name="Jin J."/>
            <person name="Li X.W."/>
            <person name="Jiao Y."/>
            <person name="Zhou C.C."/>
            <person name="Tu T."/>
            <person name="Chai C.Y."/>
            <person name="Gao J.L."/>
            <person name="Fan L.J."/>
            <person name="van de Weg E."/>
            <person name="Wang J.Y."/>
            <person name="Gao Z.S."/>
        </authorList>
    </citation>
    <scope>NUCLEOTIDE SEQUENCE [LARGE SCALE GENOMIC DNA]</scope>
    <source>
        <tissue evidence="1">Leaves</tissue>
    </source>
</reference>
<proteinExistence type="predicted"/>
<dbReference type="EMBL" id="RXIC02000021">
    <property type="protein sequence ID" value="KAB1220033.1"/>
    <property type="molecule type" value="Genomic_DNA"/>
</dbReference>
<evidence type="ECO:0000313" key="1">
    <source>
        <dbReference type="EMBL" id="KAB1220033.1"/>
    </source>
</evidence>
<dbReference type="Proteomes" id="UP000516437">
    <property type="component" value="Chromosome 3"/>
</dbReference>
<comment type="caution">
    <text evidence="1">The sequence shown here is derived from an EMBL/GenBank/DDBJ whole genome shotgun (WGS) entry which is preliminary data.</text>
</comment>
<organism evidence="1 2">
    <name type="scientific">Morella rubra</name>
    <name type="common">Chinese bayberry</name>
    <dbReference type="NCBI Taxonomy" id="262757"/>
    <lineage>
        <taxon>Eukaryota</taxon>
        <taxon>Viridiplantae</taxon>
        <taxon>Streptophyta</taxon>
        <taxon>Embryophyta</taxon>
        <taxon>Tracheophyta</taxon>
        <taxon>Spermatophyta</taxon>
        <taxon>Magnoliopsida</taxon>
        <taxon>eudicotyledons</taxon>
        <taxon>Gunneridae</taxon>
        <taxon>Pentapetalae</taxon>
        <taxon>rosids</taxon>
        <taxon>fabids</taxon>
        <taxon>Fagales</taxon>
        <taxon>Myricaceae</taxon>
        <taxon>Morella</taxon>
    </lineage>
</organism>
<dbReference type="AlphaFoldDB" id="A0A6A1W559"/>
<keyword evidence="2" id="KW-1185">Reference proteome</keyword>
<dbReference type="OrthoDB" id="1559178at2759"/>
<evidence type="ECO:0000313" key="2">
    <source>
        <dbReference type="Proteomes" id="UP000516437"/>
    </source>
</evidence>
<accession>A0A6A1W559</accession>